<reference evidence="5 6" key="1">
    <citation type="submission" date="2007-04" db="EMBL/GenBank/DDBJ databases">
        <title>Complete genome sequence of Burkholderia multivorans ATCC 17616.</title>
        <authorList>
            <person name="Ohtsubo Y."/>
            <person name="Yamashita A."/>
            <person name="Kurokawa K."/>
            <person name="Takami H."/>
            <person name="Yuhara S."/>
            <person name="Nishiyama E."/>
            <person name="Endo R."/>
            <person name="Miyazaki R."/>
            <person name="Ono A."/>
            <person name="Yano K."/>
            <person name="Ito M."/>
            <person name="Sota M."/>
            <person name="Yuji N."/>
            <person name="Hattori M."/>
            <person name="Tsuda M."/>
        </authorList>
    </citation>
    <scope>NUCLEOTIDE SEQUENCE [LARGE SCALE GENOMIC DNA]</scope>
    <source>
        <strain evidence="6">ATCC 17616 / 249</strain>
    </source>
</reference>
<dbReference type="PROSITE" id="PS00061">
    <property type="entry name" value="ADH_SHORT"/>
    <property type="match status" value="1"/>
</dbReference>
<gene>
    <name evidence="5" type="primary">fabG</name>
    <name evidence="5" type="ordered locus">BMULJ_04702</name>
</gene>
<dbReference type="STRING" id="395019.BMULJ_04702"/>
<proteinExistence type="inferred from homology"/>
<protein>
    <submittedName>
        <fullName evidence="5">3-oxoacyl-[acyl-carrier protein] reductase</fullName>
        <ecNumber evidence="5">1.1.1.100</ecNumber>
    </submittedName>
</protein>
<organism evidence="5 6">
    <name type="scientific">Burkholderia multivorans (strain ATCC 17616 / 249)</name>
    <dbReference type="NCBI Taxonomy" id="395019"/>
    <lineage>
        <taxon>Bacteria</taxon>
        <taxon>Pseudomonadati</taxon>
        <taxon>Pseudomonadota</taxon>
        <taxon>Betaproteobacteria</taxon>
        <taxon>Burkholderiales</taxon>
        <taxon>Burkholderiaceae</taxon>
        <taxon>Burkholderia</taxon>
        <taxon>Burkholderia cepacia complex</taxon>
    </lineage>
</organism>
<evidence type="ECO:0000259" key="4">
    <source>
        <dbReference type="SMART" id="SM00822"/>
    </source>
</evidence>
<dbReference type="RefSeq" id="WP_012216660.1">
    <property type="nucleotide sequence ID" value="NC_010086.1"/>
</dbReference>
<dbReference type="InterPro" id="IPR036291">
    <property type="entry name" value="NAD(P)-bd_dom_sf"/>
</dbReference>
<evidence type="ECO:0000256" key="3">
    <source>
        <dbReference type="ARBA" id="ARBA00023027"/>
    </source>
</evidence>
<dbReference type="eggNOG" id="COG1028">
    <property type="taxonomic scope" value="Bacteria"/>
</dbReference>
<comment type="similarity">
    <text evidence="1">Belongs to the short-chain dehydrogenases/reductases (SDR) family.</text>
</comment>
<dbReference type="PROSITE" id="PS51257">
    <property type="entry name" value="PROKAR_LIPOPROTEIN"/>
    <property type="match status" value="1"/>
</dbReference>
<keyword evidence="2 5" id="KW-0560">Oxidoreductase</keyword>
<dbReference type="KEGG" id="bmj:BMULJ_04702"/>
<dbReference type="SMART" id="SM00822">
    <property type="entry name" value="PKS_KR"/>
    <property type="match status" value="1"/>
</dbReference>
<sequence length="263" mass="26864">MRAARPRTIVITGAGTGIGAACARRFARGGDRVVLIGRRPAPLEALAAETGGLALAGDAAGTADWARFVPAIAARFGRIDALIACAGGHGVGRADETGDAQWRDAMHANLDTAFVSARACLPDLIAQRGSIVLVASIAALAAGPGVCGYTVGKHALLGLTRSLARDYGPHGVRANAVCPGWVRTPMADAEMQPLMDAHGDTLERAYARVSADMPLRRAADPDEIAAVCTFLASPDASFVTGATLVADGGATVVDVPTLAFDAR</sequence>
<dbReference type="EMBL" id="AP009386">
    <property type="protein sequence ID" value="BAG46549.1"/>
    <property type="molecule type" value="Genomic_DNA"/>
</dbReference>
<dbReference type="GO" id="GO:0004316">
    <property type="term" value="F:3-oxoacyl-[acyl-carrier-protein] reductase (NADPH) activity"/>
    <property type="evidence" value="ECO:0007669"/>
    <property type="project" value="UniProtKB-EC"/>
</dbReference>
<dbReference type="InterPro" id="IPR020904">
    <property type="entry name" value="Sc_DH/Rdtase_CS"/>
</dbReference>
<accession>A0A0H3KW07</accession>
<dbReference type="PRINTS" id="PR00080">
    <property type="entry name" value="SDRFAMILY"/>
</dbReference>
<dbReference type="InterPro" id="IPR057326">
    <property type="entry name" value="KR_dom"/>
</dbReference>
<dbReference type="InterPro" id="IPR002347">
    <property type="entry name" value="SDR_fam"/>
</dbReference>
<dbReference type="CDD" id="cd05233">
    <property type="entry name" value="SDR_c"/>
    <property type="match status" value="1"/>
</dbReference>
<dbReference type="FunFam" id="3.40.50.720:FF:000084">
    <property type="entry name" value="Short-chain dehydrogenase reductase"/>
    <property type="match status" value="1"/>
</dbReference>
<keyword evidence="3" id="KW-0520">NAD</keyword>
<dbReference type="Pfam" id="PF13561">
    <property type="entry name" value="adh_short_C2"/>
    <property type="match status" value="1"/>
</dbReference>
<dbReference type="Gene3D" id="3.40.50.720">
    <property type="entry name" value="NAD(P)-binding Rossmann-like Domain"/>
    <property type="match status" value="1"/>
</dbReference>
<dbReference type="AlphaFoldDB" id="A0A0H3KW07"/>
<dbReference type="SUPFAM" id="SSF51735">
    <property type="entry name" value="NAD(P)-binding Rossmann-fold domains"/>
    <property type="match status" value="1"/>
</dbReference>
<keyword evidence="6" id="KW-1185">Reference proteome</keyword>
<dbReference type="PANTHER" id="PTHR24321:SF8">
    <property type="entry name" value="ESTRADIOL 17-BETA-DEHYDROGENASE 8-RELATED"/>
    <property type="match status" value="1"/>
</dbReference>
<dbReference type="Proteomes" id="UP000008815">
    <property type="component" value="Chromosome 2"/>
</dbReference>
<dbReference type="EC" id="1.1.1.100" evidence="5"/>
<evidence type="ECO:0000256" key="2">
    <source>
        <dbReference type="ARBA" id="ARBA00023002"/>
    </source>
</evidence>
<dbReference type="PRINTS" id="PR00081">
    <property type="entry name" value="GDHRDH"/>
</dbReference>
<dbReference type="PANTHER" id="PTHR24321">
    <property type="entry name" value="DEHYDROGENASES, SHORT CHAIN"/>
    <property type="match status" value="1"/>
</dbReference>
<name>A0A0H3KW07_BURM1</name>
<evidence type="ECO:0000313" key="6">
    <source>
        <dbReference type="Proteomes" id="UP000008815"/>
    </source>
</evidence>
<dbReference type="HOGENOM" id="CLU_010194_1_0_4"/>
<feature type="domain" description="Ketoreductase" evidence="4">
    <location>
        <begin position="7"/>
        <end position="188"/>
    </location>
</feature>
<evidence type="ECO:0000256" key="1">
    <source>
        <dbReference type="ARBA" id="ARBA00006484"/>
    </source>
</evidence>
<dbReference type="KEGG" id="bmu:Bmul_3816"/>
<evidence type="ECO:0000313" key="5">
    <source>
        <dbReference type="EMBL" id="BAG46549.1"/>
    </source>
</evidence>